<dbReference type="EMBL" id="JADBEJ010000005">
    <property type="protein sequence ID" value="MBE1578554.1"/>
    <property type="molecule type" value="Genomic_DNA"/>
</dbReference>
<dbReference type="PIRSF" id="PIRSF016578">
    <property type="entry name" value="HsaA"/>
    <property type="match status" value="1"/>
</dbReference>
<dbReference type="Pfam" id="PF02770">
    <property type="entry name" value="Acyl-CoA_dh_M"/>
    <property type="match status" value="1"/>
</dbReference>
<proteinExistence type="inferred from homology"/>
<keyword evidence="10" id="KW-1185">Reference proteome</keyword>
<keyword evidence="4 5" id="KW-0274">FAD</keyword>
<keyword evidence="5 9" id="KW-0560">Oxidoreductase</keyword>
<dbReference type="InterPro" id="IPR006089">
    <property type="entry name" value="Acyl-CoA_DH_CS"/>
</dbReference>
<evidence type="ECO:0000313" key="9">
    <source>
        <dbReference type="EMBL" id="MBE1578554.1"/>
    </source>
</evidence>
<dbReference type="EC" id="1.3.8.7" evidence="9"/>
<reference evidence="9 10" key="1">
    <citation type="submission" date="2020-10" db="EMBL/GenBank/DDBJ databases">
        <title>Sequencing the genomes of 1000 actinobacteria strains.</title>
        <authorList>
            <person name="Klenk H.-P."/>
        </authorList>
    </citation>
    <scope>NUCLEOTIDE SEQUENCE [LARGE SCALE GENOMIC DNA]</scope>
    <source>
        <strain evidence="9 10">DSM 46661</strain>
    </source>
</reference>
<dbReference type="InterPro" id="IPR009100">
    <property type="entry name" value="AcylCoA_DH/oxidase_NM_dom_sf"/>
</dbReference>
<dbReference type="InterPro" id="IPR009075">
    <property type="entry name" value="AcylCo_DH/oxidase_C"/>
</dbReference>
<dbReference type="InterPro" id="IPR046373">
    <property type="entry name" value="Acyl-CoA_Oxase/DH_mid-dom_sf"/>
</dbReference>
<feature type="domain" description="Acyl-CoA oxidase/dehydrogenase middle" evidence="7">
    <location>
        <begin position="138"/>
        <end position="233"/>
    </location>
</feature>
<dbReference type="Gene3D" id="2.40.110.10">
    <property type="entry name" value="Butyryl-CoA Dehydrogenase, subunit A, domain 2"/>
    <property type="match status" value="1"/>
</dbReference>
<evidence type="ECO:0000256" key="2">
    <source>
        <dbReference type="ARBA" id="ARBA00009347"/>
    </source>
</evidence>
<comment type="similarity">
    <text evidence="2 5">Belongs to the acyl-CoA dehydrogenase family.</text>
</comment>
<dbReference type="PROSITE" id="PS00073">
    <property type="entry name" value="ACYL_COA_DH_2"/>
    <property type="match status" value="1"/>
</dbReference>
<dbReference type="SUPFAM" id="SSF56645">
    <property type="entry name" value="Acyl-CoA dehydrogenase NM domain-like"/>
    <property type="match status" value="1"/>
</dbReference>
<dbReference type="Pfam" id="PF02771">
    <property type="entry name" value="Acyl-CoA_dh_N"/>
    <property type="match status" value="1"/>
</dbReference>
<dbReference type="Gene3D" id="1.10.540.10">
    <property type="entry name" value="Acyl-CoA dehydrogenase/oxidase, N-terminal domain"/>
    <property type="match status" value="1"/>
</dbReference>
<evidence type="ECO:0000256" key="1">
    <source>
        <dbReference type="ARBA" id="ARBA00001974"/>
    </source>
</evidence>
<dbReference type="Pfam" id="PF00441">
    <property type="entry name" value="Acyl-CoA_dh_1"/>
    <property type="match status" value="1"/>
</dbReference>
<dbReference type="InterPro" id="IPR006091">
    <property type="entry name" value="Acyl-CoA_Oxase/DH_mid-dom"/>
</dbReference>
<sequence length="394" mass="43306">MFSRSDQEALAVPLQIQKSSWSTTELEDLRDLARTFCQKELVPNQERWAAEKKVDRELWTKAGEVGLLALSIPEEYGGGGGTFAHEAVLYEEQARSGDSAWGVTVHNGIVAHYILEYANEEQKKAWLPKFASGEMVGAVAMTEPGTGSDLQNIKTRAVRDGDHYVINGAKTFITNGFHADLVVVAVKTDPDAGAQGVSLIAVETDTPGFSRGRVLDKIGLKGQDTAELNFDDVRVPAANLLGAQEGLGFIQLMQQLPQERLIIAVTAVAGMEAAIDQTIAYTKDRQAFGRPVYNFQNTKFKLAEAATEAAVSRAFLDQCIERHLRKELDVQGAAMAKLWTTERVNKVVDDCLQLFGGYGYMTEYPIARAWADIRISRIFGGTSEIMKEIISRTL</sequence>
<evidence type="ECO:0000259" key="8">
    <source>
        <dbReference type="Pfam" id="PF02771"/>
    </source>
</evidence>
<evidence type="ECO:0000259" key="6">
    <source>
        <dbReference type="Pfam" id="PF00441"/>
    </source>
</evidence>
<organism evidence="9 10">
    <name type="scientific">Amycolatopsis roodepoortensis</name>
    <dbReference type="NCBI Taxonomy" id="700274"/>
    <lineage>
        <taxon>Bacteria</taxon>
        <taxon>Bacillati</taxon>
        <taxon>Actinomycetota</taxon>
        <taxon>Actinomycetes</taxon>
        <taxon>Pseudonocardiales</taxon>
        <taxon>Pseudonocardiaceae</taxon>
        <taxon>Amycolatopsis</taxon>
    </lineage>
</organism>
<keyword evidence="3 5" id="KW-0285">Flavoprotein</keyword>
<evidence type="ECO:0000256" key="5">
    <source>
        <dbReference type="RuleBase" id="RU362125"/>
    </source>
</evidence>
<dbReference type="GO" id="GO:0070991">
    <property type="term" value="F:medium-chain fatty acyl-CoA dehydrogenase activity"/>
    <property type="evidence" value="ECO:0007669"/>
    <property type="project" value="UniProtKB-EC"/>
</dbReference>
<evidence type="ECO:0000256" key="4">
    <source>
        <dbReference type="ARBA" id="ARBA00022827"/>
    </source>
</evidence>
<name>A0ABR9LD03_9PSEU</name>
<feature type="domain" description="Acyl-CoA dehydrogenase/oxidase C-terminal" evidence="6">
    <location>
        <begin position="248"/>
        <end position="393"/>
    </location>
</feature>
<evidence type="ECO:0000313" key="10">
    <source>
        <dbReference type="Proteomes" id="UP000656548"/>
    </source>
</evidence>
<comment type="cofactor">
    <cofactor evidence="1 5">
        <name>FAD</name>
        <dbReference type="ChEBI" id="CHEBI:57692"/>
    </cofactor>
</comment>
<evidence type="ECO:0000256" key="3">
    <source>
        <dbReference type="ARBA" id="ARBA00022630"/>
    </source>
</evidence>
<evidence type="ECO:0000259" key="7">
    <source>
        <dbReference type="Pfam" id="PF02770"/>
    </source>
</evidence>
<dbReference type="InterPro" id="IPR013786">
    <property type="entry name" value="AcylCoA_DH/ox_N"/>
</dbReference>
<dbReference type="PANTHER" id="PTHR43884">
    <property type="entry name" value="ACYL-COA DEHYDROGENASE"/>
    <property type="match status" value="1"/>
</dbReference>
<feature type="domain" description="Acyl-CoA dehydrogenase/oxidase N-terminal" evidence="8">
    <location>
        <begin position="23"/>
        <end position="134"/>
    </location>
</feature>
<accession>A0ABR9LD03</accession>
<dbReference type="InterPro" id="IPR036250">
    <property type="entry name" value="AcylCo_DH-like_C"/>
</dbReference>
<dbReference type="Gene3D" id="1.20.140.10">
    <property type="entry name" value="Butyryl-CoA Dehydrogenase, subunit A, domain 3"/>
    <property type="match status" value="1"/>
</dbReference>
<dbReference type="PANTHER" id="PTHR43884:SF12">
    <property type="entry name" value="ISOVALERYL-COA DEHYDROGENASE, MITOCHONDRIAL-RELATED"/>
    <property type="match status" value="1"/>
</dbReference>
<gene>
    <name evidence="9" type="ORF">H4W30_005614</name>
</gene>
<dbReference type="InterPro" id="IPR037069">
    <property type="entry name" value="AcylCoA_DH/ox_N_sf"/>
</dbReference>
<dbReference type="SUPFAM" id="SSF47203">
    <property type="entry name" value="Acyl-CoA dehydrogenase C-terminal domain-like"/>
    <property type="match status" value="1"/>
</dbReference>
<comment type="caution">
    <text evidence="9">The sequence shown here is derived from an EMBL/GenBank/DDBJ whole genome shotgun (WGS) entry which is preliminary data.</text>
</comment>
<protein>
    <submittedName>
        <fullName evidence="9">Acyl-CoA dehydrogenase</fullName>
        <ecNumber evidence="9">1.3.8.7</ecNumber>
    </submittedName>
</protein>
<dbReference type="Proteomes" id="UP000656548">
    <property type="component" value="Unassembled WGS sequence"/>
</dbReference>